<dbReference type="SUPFAM" id="SSF52172">
    <property type="entry name" value="CheY-like"/>
    <property type="match status" value="1"/>
</dbReference>
<dbReference type="PANTHER" id="PTHR35807:SF2">
    <property type="entry name" value="TRANSCRIPTIONAL ACTIVATOR DOMAIN"/>
    <property type="match status" value="1"/>
</dbReference>
<dbReference type="Pfam" id="PF00072">
    <property type="entry name" value="Response_reg"/>
    <property type="match status" value="1"/>
</dbReference>
<evidence type="ECO:0000256" key="4">
    <source>
        <dbReference type="ARBA" id="ARBA00023125"/>
    </source>
</evidence>
<keyword evidence="5" id="KW-0804">Transcription</keyword>
<evidence type="ECO:0000313" key="8">
    <source>
        <dbReference type="EMBL" id="XDK33929.1"/>
    </source>
</evidence>
<dbReference type="PROSITE" id="PS50110">
    <property type="entry name" value="RESPONSE_REGULATORY"/>
    <property type="match status" value="1"/>
</dbReference>
<keyword evidence="4" id="KW-0238">DNA-binding</keyword>
<dbReference type="PANTHER" id="PTHR35807">
    <property type="entry name" value="TRANSCRIPTIONAL REGULATOR REDD-RELATED"/>
    <property type="match status" value="1"/>
</dbReference>
<feature type="modified residue" description="4-aspartylphosphate" evidence="6">
    <location>
        <position position="53"/>
    </location>
</feature>
<dbReference type="InterPro" id="IPR011006">
    <property type="entry name" value="CheY-like_superfamily"/>
</dbReference>
<evidence type="ECO:0000256" key="3">
    <source>
        <dbReference type="ARBA" id="ARBA00023015"/>
    </source>
</evidence>
<sequence>MNAIIIDDEPLAIDSLTIMLNQTKMVNLLNSYTIFDPDKETDILKQIDIVFLDIEMPEMNGLELAEKIYTINPNIEFVFVTAHEQYVTQAYELNITDYILKPVHFNKLITTVNRIQKDKETKKEPSLPLSQTIHIHFCGAFAIHINNMVEDIPWRTSKSQELFLYLLHHQDEIISKSDLASTFWPKFNEERVYSQLYNTVYHARKALSKWPNHFQILNHGNGYCLTTKQVEVDVFQWEEKFLNLPPLHRETIKDYEEVLRVCKGNYLPGFEYKWLKGWRKKLEQKWLKGAFAITKYFHQTKNTEAMEHWLVEITKRSPLEMSAHLKLMKLYAKLGYGVLVDHQFRTYDAACQQANKRPSKAILVWYNNWKELK</sequence>
<evidence type="ECO:0000256" key="5">
    <source>
        <dbReference type="ARBA" id="ARBA00023163"/>
    </source>
</evidence>
<reference evidence="8" key="1">
    <citation type="submission" date="2024-07" db="EMBL/GenBank/DDBJ databases">
        <title>Halotolerant mesophilic bacterium Ornithinibacillus sp. 4-3, sp. nov., isolated from soil.</title>
        <authorList>
            <person name="Sidarenka A.V."/>
            <person name="Guliayeva D.E."/>
            <person name="Leanovich S.I."/>
            <person name="Hileuskaya K.S."/>
            <person name="Akhremchuk A.E."/>
            <person name="Sikolenko M.A."/>
            <person name="Valentovich L.N."/>
        </authorList>
    </citation>
    <scope>NUCLEOTIDE SEQUENCE</scope>
    <source>
        <strain evidence="8">4-3</strain>
    </source>
</reference>
<dbReference type="AlphaFoldDB" id="A0AB39HUE4"/>
<name>A0AB39HUE4_9BACI</name>
<protein>
    <submittedName>
        <fullName evidence="8">Response regulator</fullName>
    </submittedName>
</protein>
<dbReference type="Gene3D" id="1.25.40.10">
    <property type="entry name" value="Tetratricopeptide repeat domain"/>
    <property type="match status" value="1"/>
</dbReference>
<dbReference type="GO" id="GO:0005737">
    <property type="term" value="C:cytoplasm"/>
    <property type="evidence" value="ECO:0007669"/>
    <property type="project" value="UniProtKB-SubCell"/>
</dbReference>
<evidence type="ECO:0000256" key="1">
    <source>
        <dbReference type="ARBA" id="ARBA00004496"/>
    </source>
</evidence>
<comment type="subcellular location">
    <subcellularLocation>
        <location evidence="1">Cytoplasm</location>
    </subcellularLocation>
</comment>
<dbReference type="GO" id="GO:0003677">
    <property type="term" value="F:DNA binding"/>
    <property type="evidence" value="ECO:0007669"/>
    <property type="project" value="UniProtKB-KW"/>
</dbReference>
<dbReference type="InterPro" id="IPR051677">
    <property type="entry name" value="AfsR-DnrI-RedD_regulator"/>
</dbReference>
<dbReference type="GO" id="GO:0006355">
    <property type="term" value="P:regulation of DNA-templated transcription"/>
    <property type="evidence" value="ECO:0007669"/>
    <property type="project" value="InterPro"/>
</dbReference>
<evidence type="ECO:0000256" key="6">
    <source>
        <dbReference type="PROSITE-ProRule" id="PRU00169"/>
    </source>
</evidence>
<dbReference type="SMART" id="SM00448">
    <property type="entry name" value="REC"/>
    <property type="match status" value="1"/>
</dbReference>
<dbReference type="RefSeq" id="WP_368654607.1">
    <property type="nucleotide sequence ID" value="NZ_CP162599.1"/>
</dbReference>
<dbReference type="InterPro" id="IPR036388">
    <property type="entry name" value="WH-like_DNA-bd_sf"/>
</dbReference>
<organism evidence="8">
    <name type="scientific">Ornithinibacillus sp. 4-3</name>
    <dbReference type="NCBI Taxonomy" id="3231488"/>
    <lineage>
        <taxon>Bacteria</taxon>
        <taxon>Bacillati</taxon>
        <taxon>Bacillota</taxon>
        <taxon>Bacilli</taxon>
        <taxon>Bacillales</taxon>
        <taxon>Bacillaceae</taxon>
        <taxon>Ornithinibacillus</taxon>
    </lineage>
</organism>
<dbReference type="Gene3D" id="3.40.50.2300">
    <property type="match status" value="1"/>
</dbReference>
<keyword evidence="6" id="KW-0597">Phosphoprotein</keyword>
<dbReference type="Gene3D" id="1.10.10.10">
    <property type="entry name" value="Winged helix-like DNA-binding domain superfamily/Winged helix DNA-binding domain"/>
    <property type="match status" value="1"/>
</dbReference>
<dbReference type="EMBL" id="CP162599">
    <property type="protein sequence ID" value="XDK33929.1"/>
    <property type="molecule type" value="Genomic_DNA"/>
</dbReference>
<dbReference type="InterPro" id="IPR001789">
    <property type="entry name" value="Sig_transdc_resp-reg_receiver"/>
</dbReference>
<dbReference type="GO" id="GO:0000160">
    <property type="term" value="P:phosphorelay signal transduction system"/>
    <property type="evidence" value="ECO:0007669"/>
    <property type="project" value="UniProtKB-KW"/>
</dbReference>
<feature type="domain" description="Response regulatory" evidence="7">
    <location>
        <begin position="2"/>
        <end position="116"/>
    </location>
</feature>
<evidence type="ECO:0000256" key="2">
    <source>
        <dbReference type="ARBA" id="ARBA00023012"/>
    </source>
</evidence>
<accession>A0AB39HUE4</accession>
<dbReference type="InterPro" id="IPR016032">
    <property type="entry name" value="Sig_transdc_resp-reg_C-effctor"/>
</dbReference>
<proteinExistence type="predicted"/>
<gene>
    <name evidence="8" type="ORF">AB4Y30_06145</name>
</gene>
<keyword evidence="3" id="KW-0805">Transcription regulation</keyword>
<dbReference type="InterPro" id="IPR011990">
    <property type="entry name" value="TPR-like_helical_dom_sf"/>
</dbReference>
<keyword evidence="2" id="KW-0902">Two-component regulatory system</keyword>
<evidence type="ECO:0000259" key="7">
    <source>
        <dbReference type="PROSITE" id="PS50110"/>
    </source>
</evidence>
<dbReference type="SUPFAM" id="SSF46894">
    <property type="entry name" value="C-terminal effector domain of the bipartite response regulators"/>
    <property type="match status" value="1"/>
</dbReference>